<reference evidence="2" key="1">
    <citation type="submission" date="2019-10" db="EMBL/GenBank/DDBJ databases">
        <title>Conservation and host-specific expression of non-tandemly repeated heterogenous ribosome RNA gene in arbuscular mycorrhizal fungi.</title>
        <authorList>
            <person name="Maeda T."/>
            <person name="Kobayashi Y."/>
            <person name="Nakagawa T."/>
            <person name="Ezawa T."/>
            <person name="Yamaguchi K."/>
            <person name="Bino T."/>
            <person name="Nishimoto Y."/>
            <person name="Shigenobu S."/>
            <person name="Kawaguchi M."/>
        </authorList>
    </citation>
    <scope>NUCLEOTIDE SEQUENCE</scope>
    <source>
        <strain evidence="2">HR1</strain>
    </source>
</reference>
<comment type="caution">
    <text evidence="2">The sequence shown here is derived from an EMBL/GenBank/DDBJ whole genome shotgun (WGS) entry which is preliminary data.</text>
</comment>
<dbReference type="InterPro" id="IPR006571">
    <property type="entry name" value="TLDc_dom"/>
</dbReference>
<name>A0A8H3LK92_9GLOM</name>
<feature type="domain" description="TLDc" evidence="1">
    <location>
        <begin position="58"/>
        <end position="113"/>
    </location>
</feature>
<proteinExistence type="predicted"/>
<evidence type="ECO:0000313" key="2">
    <source>
        <dbReference type="EMBL" id="GES87737.1"/>
    </source>
</evidence>
<evidence type="ECO:0000259" key="1">
    <source>
        <dbReference type="Pfam" id="PF07534"/>
    </source>
</evidence>
<sequence>MSRYFWTFGLRLTNVLLEELVKYLHDYLTKTLGQFFPLIRFVEISRTDFFDKVRPYDSLCKFKLIYRGIHDGINDESFKKKCKGRVASLVLIKVKNTNKIFGGYSSIGFNPSGSDLVLENSNDIKNMKINHVLDHDRAILNPQEVDFGFDFVVIH</sequence>
<dbReference type="EMBL" id="BLAL01000169">
    <property type="protein sequence ID" value="GES87737.1"/>
    <property type="molecule type" value="Genomic_DNA"/>
</dbReference>
<evidence type="ECO:0000313" key="3">
    <source>
        <dbReference type="Proteomes" id="UP000615446"/>
    </source>
</evidence>
<dbReference type="Pfam" id="PF07534">
    <property type="entry name" value="TLD"/>
    <property type="match status" value="1"/>
</dbReference>
<accession>A0A8H3LK92</accession>
<gene>
    <name evidence="2" type="ORF">RCL2_001472300</name>
</gene>
<organism evidence="2 3">
    <name type="scientific">Rhizophagus clarus</name>
    <dbReference type="NCBI Taxonomy" id="94130"/>
    <lineage>
        <taxon>Eukaryota</taxon>
        <taxon>Fungi</taxon>
        <taxon>Fungi incertae sedis</taxon>
        <taxon>Mucoromycota</taxon>
        <taxon>Glomeromycotina</taxon>
        <taxon>Glomeromycetes</taxon>
        <taxon>Glomerales</taxon>
        <taxon>Glomeraceae</taxon>
        <taxon>Rhizophagus</taxon>
    </lineage>
</organism>
<protein>
    <recommendedName>
        <fullName evidence="1">TLDc domain-containing protein</fullName>
    </recommendedName>
</protein>
<dbReference type="OrthoDB" id="2318053at2759"/>
<dbReference type="AlphaFoldDB" id="A0A8H3LK92"/>
<dbReference type="Proteomes" id="UP000615446">
    <property type="component" value="Unassembled WGS sequence"/>
</dbReference>